<comment type="caution">
    <text evidence="1">The sequence shown here is derived from an EMBL/GenBank/DDBJ whole genome shotgun (WGS) entry which is preliminary data.</text>
</comment>
<reference evidence="1 2" key="1">
    <citation type="submission" date="2023-07" db="EMBL/GenBank/DDBJ databases">
        <title>Sequencing the genomes of 1000 actinobacteria strains.</title>
        <authorList>
            <person name="Klenk H.-P."/>
        </authorList>
    </citation>
    <scope>NUCLEOTIDE SEQUENCE [LARGE SCALE GENOMIC DNA]</scope>
    <source>
        <strain evidence="1 2">DSM 14785</strain>
    </source>
</reference>
<sequence>MQAAVAAGAEFFDVFATALNDGDSTALRRWAGPGCGWCESIAQQVDAELQTDGSTGAEAAAMVRHRFDAVTTRGGREAPGEYVVEVGADHVVTTTWEEAPEMWQIHIGEPERLVLALALTPRDDGWQVDGVRVVEGG</sequence>
<accession>A0ABU0GLF5</accession>
<gene>
    <name evidence="1" type="ORF">JO380_001937</name>
</gene>
<evidence type="ECO:0000313" key="2">
    <source>
        <dbReference type="Proteomes" id="UP001240250"/>
    </source>
</evidence>
<protein>
    <recommendedName>
        <fullName evidence="3">SnoaL-like domain-containing protein</fullName>
    </recommendedName>
</protein>
<dbReference type="Proteomes" id="UP001240250">
    <property type="component" value="Unassembled WGS sequence"/>
</dbReference>
<dbReference type="EMBL" id="JAUSVM010000001">
    <property type="protein sequence ID" value="MDQ0425556.1"/>
    <property type="molecule type" value="Genomic_DNA"/>
</dbReference>
<evidence type="ECO:0008006" key="3">
    <source>
        <dbReference type="Google" id="ProtNLM"/>
    </source>
</evidence>
<proteinExistence type="predicted"/>
<keyword evidence="2" id="KW-1185">Reference proteome</keyword>
<dbReference type="RefSeq" id="WP_134851506.1">
    <property type="nucleotide sequence ID" value="NZ_JAUSVM010000001.1"/>
</dbReference>
<organism evidence="1 2">
    <name type="scientific">Cellulomonas iranensis</name>
    <dbReference type="NCBI Taxonomy" id="76862"/>
    <lineage>
        <taxon>Bacteria</taxon>
        <taxon>Bacillati</taxon>
        <taxon>Actinomycetota</taxon>
        <taxon>Actinomycetes</taxon>
        <taxon>Micrococcales</taxon>
        <taxon>Cellulomonadaceae</taxon>
        <taxon>Cellulomonas</taxon>
    </lineage>
</organism>
<evidence type="ECO:0000313" key="1">
    <source>
        <dbReference type="EMBL" id="MDQ0425556.1"/>
    </source>
</evidence>
<name>A0ABU0GLF5_9CELL</name>